<protein>
    <submittedName>
        <fullName evidence="2">Uncharacterized protein</fullName>
    </submittedName>
</protein>
<dbReference type="EMBL" id="GBXM01098577">
    <property type="protein sequence ID" value="JAH10000.1"/>
    <property type="molecule type" value="Transcribed_RNA"/>
</dbReference>
<reference evidence="2" key="2">
    <citation type="journal article" date="2015" name="Fish Shellfish Immunol.">
        <title>Early steps in the European eel (Anguilla anguilla)-Vibrio vulnificus interaction in the gills: Role of the RtxA13 toxin.</title>
        <authorList>
            <person name="Callol A."/>
            <person name="Pajuelo D."/>
            <person name="Ebbesson L."/>
            <person name="Teles M."/>
            <person name="MacKenzie S."/>
            <person name="Amaro C."/>
        </authorList>
    </citation>
    <scope>NUCLEOTIDE SEQUENCE</scope>
</reference>
<proteinExistence type="predicted"/>
<sequence length="53" mass="5857">MGNLESPISLPACLWTVGGSRSTRRKSMRTRGEHANSAQKGPKPRFEPTTFLL</sequence>
<organism evidence="2">
    <name type="scientific">Anguilla anguilla</name>
    <name type="common">European freshwater eel</name>
    <name type="synonym">Muraena anguilla</name>
    <dbReference type="NCBI Taxonomy" id="7936"/>
    <lineage>
        <taxon>Eukaryota</taxon>
        <taxon>Metazoa</taxon>
        <taxon>Chordata</taxon>
        <taxon>Craniata</taxon>
        <taxon>Vertebrata</taxon>
        <taxon>Euteleostomi</taxon>
        <taxon>Actinopterygii</taxon>
        <taxon>Neopterygii</taxon>
        <taxon>Teleostei</taxon>
        <taxon>Anguilliformes</taxon>
        <taxon>Anguillidae</taxon>
        <taxon>Anguilla</taxon>
    </lineage>
</organism>
<reference evidence="2" key="1">
    <citation type="submission" date="2014-11" db="EMBL/GenBank/DDBJ databases">
        <authorList>
            <person name="Amaro Gonzalez C."/>
        </authorList>
    </citation>
    <scope>NUCLEOTIDE SEQUENCE</scope>
</reference>
<evidence type="ECO:0000313" key="2">
    <source>
        <dbReference type="EMBL" id="JAH10000.1"/>
    </source>
</evidence>
<accession>A0A0E9Q0Z5</accession>
<name>A0A0E9Q0Z5_ANGAN</name>
<evidence type="ECO:0000256" key="1">
    <source>
        <dbReference type="SAM" id="MobiDB-lite"/>
    </source>
</evidence>
<dbReference type="AlphaFoldDB" id="A0A0E9Q0Z5"/>
<feature type="region of interest" description="Disordered" evidence="1">
    <location>
        <begin position="19"/>
        <end position="53"/>
    </location>
</feature>